<feature type="transmembrane region" description="Helical" evidence="1">
    <location>
        <begin position="293"/>
        <end position="316"/>
    </location>
</feature>
<keyword evidence="1" id="KW-0812">Transmembrane</keyword>
<feature type="transmembrane region" description="Helical" evidence="1">
    <location>
        <begin position="127"/>
        <end position="148"/>
    </location>
</feature>
<name>A0A7S4V4I4_9DINO</name>
<feature type="transmembrane region" description="Helical" evidence="1">
    <location>
        <begin position="85"/>
        <end position="107"/>
    </location>
</feature>
<keyword evidence="1" id="KW-0472">Membrane</keyword>
<protein>
    <submittedName>
        <fullName evidence="2">Uncharacterized protein</fullName>
    </submittedName>
</protein>
<accession>A0A7S4V4I4</accession>
<reference evidence="2" key="1">
    <citation type="submission" date="2021-01" db="EMBL/GenBank/DDBJ databases">
        <authorList>
            <person name="Corre E."/>
            <person name="Pelletier E."/>
            <person name="Niang G."/>
            <person name="Scheremetjew M."/>
            <person name="Finn R."/>
            <person name="Kale V."/>
            <person name="Holt S."/>
            <person name="Cochrane G."/>
            <person name="Meng A."/>
            <person name="Brown T."/>
            <person name="Cohen L."/>
        </authorList>
    </citation>
    <scope>NUCLEOTIDE SEQUENCE</scope>
    <source>
        <strain evidence="2">CCMP3105</strain>
    </source>
</reference>
<organism evidence="2">
    <name type="scientific">Alexandrium monilatum</name>
    <dbReference type="NCBI Taxonomy" id="311494"/>
    <lineage>
        <taxon>Eukaryota</taxon>
        <taxon>Sar</taxon>
        <taxon>Alveolata</taxon>
        <taxon>Dinophyceae</taxon>
        <taxon>Gonyaulacales</taxon>
        <taxon>Pyrocystaceae</taxon>
        <taxon>Alexandrium</taxon>
    </lineage>
</organism>
<evidence type="ECO:0000313" key="2">
    <source>
        <dbReference type="EMBL" id="CAE4607258.1"/>
    </source>
</evidence>
<sequence length="393" mass="44792">MEDGLVPEIVKLTRQVTELTFGTAGAVMAFVGLGQASCHHRHDLLWAEIDYFLQVRQVHIETLNNMREDLLDLYEMDGRRLDTRMIVATLLLAIGFGFVVEGTFPAPDPGVSSSKRGLYEAQHNARIVYSITAAFALLCPFWSMLSIMECRRRLDFFMDAFSDKFYFMLKKRFRSFECETRSTRIMHHSNLVTYTKGLPKDPNPNLARLYHFEREDGCSSQQRQQQPQHRGLFGCCARRHHMTRSETLEGQLQTLPSIGKQTPGDFDIILQLHSHYVTWWYDWCRFFMKVSSICTWLAMVFNVLCCSILLGMYYQFHYPDTPKMWQAYSSILLSGLAAALTCTGFAHGKGPRLPGGKLDAKKKHCAPVPGGIPPWMEKAPDATLTLGSPLLEV</sequence>
<gene>
    <name evidence="2" type="ORF">AMON00008_LOCUS31998</name>
</gene>
<dbReference type="AlphaFoldDB" id="A0A7S4V4I4"/>
<dbReference type="EMBL" id="HBNR01045969">
    <property type="protein sequence ID" value="CAE4607258.1"/>
    <property type="molecule type" value="Transcribed_RNA"/>
</dbReference>
<proteinExistence type="predicted"/>
<feature type="transmembrane region" description="Helical" evidence="1">
    <location>
        <begin position="328"/>
        <end position="348"/>
    </location>
</feature>
<keyword evidence="1" id="KW-1133">Transmembrane helix</keyword>
<evidence type="ECO:0000256" key="1">
    <source>
        <dbReference type="SAM" id="Phobius"/>
    </source>
</evidence>